<proteinExistence type="predicted"/>
<comment type="caution">
    <text evidence="1">The sequence shown here is derived from an EMBL/GenBank/DDBJ whole genome shotgun (WGS) entry which is preliminary data.</text>
</comment>
<dbReference type="AlphaFoldDB" id="A0A699GLB1"/>
<name>A0A699GLB1_TANCI</name>
<protein>
    <submittedName>
        <fullName evidence="1">Uncharacterized protein</fullName>
    </submittedName>
</protein>
<evidence type="ECO:0000313" key="1">
    <source>
        <dbReference type="EMBL" id="GEU79960.1"/>
    </source>
</evidence>
<gene>
    <name evidence="1" type="ORF">Tci_051938</name>
</gene>
<reference evidence="1" key="1">
    <citation type="journal article" date="2019" name="Sci. Rep.">
        <title>Draft genome of Tanacetum cinerariifolium, the natural source of mosquito coil.</title>
        <authorList>
            <person name="Yamashiro T."/>
            <person name="Shiraishi A."/>
            <person name="Satake H."/>
            <person name="Nakayama K."/>
        </authorList>
    </citation>
    <scope>NUCLEOTIDE SEQUENCE</scope>
</reference>
<organism evidence="1">
    <name type="scientific">Tanacetum cinerariifolium</name>
    <name type="common">Dalmatian daisy</name>
    <name type="synonym">Chrysanthemum cinerariifolium</name>
    <dbReference type="NCBI Taxonomy" id="118510"/>
    <lineage>
        <taxon>Eukaryota</taxon>
        <taxon>Viridiplantae</taxon>
        <taxon>Streptophyta</taxon>
        <taxon>Embryophyta</taxon>
        <taxon>Tracheophyta</taxon>
        <taxon>Spermatophyta</taxon>
        <taxon>Magnoliopsida</taxon>
        <taxon>eudicotyledons</taxon>
        <taxon>Gunneridae</taxon>
        <taxon>Pentapetalae</taxon>
        <taxon>asterids</taxon>
        <taxon>campanulids</taxon>
        <taxon>Asterales</taxon>
        <taxon>Asteraceae</taxon>
        <taxon>Asteroideae</taxon>
        <taxon>Anthemideae</taxon>
        <taxon>Anthemidinae</taxon>
        <taxon>Tanacetum</taxon>
    </lineage>
</organism>
<accession>A0A699GLB1</accession>
<dbReference type="EMBL" id="BKCJ010007982">
    <property type="protein sequence ID" value="GEU79960.1"/>
    <property type="molecule type" value="Genomic_DNA"/>
</dbReference>
<sequence length="302" mass="34473">MLENVITTRVDNRPPMLEKSQYKSWQSHMLLYIRGNEHGKDLLDSLLNGPLQYGTIEVHDTPTTPAFIRQRTMDDLADKEKIRKESVFPQHDSVLAVQSFLPTDDPIASLNKAMSFIRTALFKMSGSQYRICKDDKIKELRVVLDEEQLAFLADPVDRVDSGLDIQIMPTATIFQTDDLDAFDSDCDEAPSASEVFIANLSAYESYVLSKDEGTATFKKDNKKIIYKMPQKMEAFNHIDFEDVNTDSIPPFVLENNNDHGKNYYSDSLTLGSEYREDESISKEIRHLMKLERKAKRNKGGVT</sequence>